<protein>
    <recommendedName>
        <fullName evidence="4">DUF883 domain-containing protein</fullName>
    </recommendedName>
</protein>
<evidence type="ECO:0000256" key="1">
    <source>
        <dbReference type="SAM" id="MobiDB-lite"/>
    </source>
</evidence>
<organism evidence="2 3">
    <name type="scientific">Stieleria maiorica</name>
    <dbReference type="NCBI Taxonomy" id="2795974"/>
    <lineage>
        <taxon>Bacteria</taxon>
        <taxon>Pseudomonadati</taxon>
        <taxon>Planctomycetota</taxon>
        <taxon>Planctomycetia</taxon>
        <taxon>Pirellulales</taxon>
        <taxon>Pirellulaceae</taxon>
        <taxon>Stieleria</taxon>
    </lineage>
</organism>
<feature type="compositionally biased region" description="Polar residues" evidence="1">
    <location>
        <begin position="1"/>
        <end position="20"/>
    </location>
</feature>
<evidence type="ECO:0008006" key="4">
    <source>
        <dbReference type="Google" id="ProtNLM"/>
    </source>
</evidence>
<sequence length="75" mass="8113">MSSESTQTAQRHSTQNQSEAAQIAAEKLQQAGQHFVAEPAKDLLGVLRGYANDKPDVAAMWCFGLGLLVGWKLRG</sequence>
<accession>A0A5B9MH79</accession>
<feature type="region of interest" description="Disordered" evidence="1">
    <location>
        <begin position="1"/>
        <end position="24"/>
    </location>
</feature>
<dbReference type="EMBL" id="CP036264">
    <property type="protein sequence ID" value="QEG00469.1"/>
    <property type="molecule type" value="Genomic_DNA"/>
</dbReference>
<dbReference type="Proteomes" id="UP000321353">
    <property type="component" value="Chromosome"/>
</dbReference>
<name>A0A5B9MH79_9BACT</name>
<dbReference type="KEGG" id="smam:Mal15_45390"/>
<evidence type="ECO:0000313" key="2">
    <source>
        <dbReference type="EMBL" id="QEG00469.1"/>
    </source>
</evidence>
<evidence type="ECO:0000313" key="3">
    <source>
        <dbReference type="Proteomes" id="UP000321353"/>
    </source>
</evidence>
<dbReference type="AlphaFoldDB" id="A0A5B9MH79"/>
<keyword evidence="3" id="KW-1185">Reference proteome</keyword>
<reference evidence="2 3" key="1">
    <citation type="submission" date="2019-02" db="EMBL/GenBank/DDBJ databases">
        <title>Planctomycetal bacteria perform biofilm scaping via a novel small molecule.</title>
        <authorList>
            <person name="Jeske O."/>
            <person name="Boedeker C."/>
            <person name="Wiegand S."/>
            <person name="Breitling P."/>
            <person name="Kallscheuer N."/>
            <person name="Jogler M."/>
            <person name="Rohde M."/>
            <person name="Petersen J."/>
            <person name="Medema M.H."/>
            <person name="Surup F."/>
            <person name="Jogler C."/>
        </authorList>
    </citation>
    <scope>NUCLEOTIDE SEQUENCE [LARGE SCALE GENOMIC DNA]</scope>
    <source>
        <strain evidence="2 3">Mal15</strain>
    </source>
</reference>
<proteinExistence type="predicted"/>
<gene>
    <name evidence="2" type="ORF">Mal15_45390</name>
</gene>
<dbReference type="RefSeq" id="WP_147869709.1">
    <property type="nucleotide sequence ID" value="NZ_CP036264.1"/>
</dbReference>